<dbReference type="AlphaFoldDB" id="A0AAE0MCW7"/>
<evidence type="ECO:0000313" key="1">
    <source>
        <dbReference type="EMBL" id="KAK3327812.1"/>
    </source>
</evidence>
<name>A0AAE0MCW7_9PEZI</name>
<organism evidence="1 2">
    <name type="scientific">Cercophora scortea</name>
    <dbReference type="NCBI Taxonomy" id="314031"/>
    <lineage>
        <taxon>Eukaryota</taxon>
        <taxon>Fungi</taxon>
        <taxon>Dikarya</taxon>
        <taxon>Ascomycota</taxon>
        <taxon>Pezizomycotina</taxon>
        <taxon>Sordariomycetes</taxon>
        <taxon>Sordariomycetidae</taxon>
        <taxon>Sordariales</taxon>
        <taxon>Lasiosphaeriaceae</taxon>
        <taxon>Cercophora</taxon>
    </lineage>
</organism>
<reference evidence="1" key="1">
    <citation type="journal article" date="2023" name="Mol. Phylogenet. Evol.">
        <title>Genome-scale phylogeny and comparative genomics of the fungal order Sordariales.</title>
        <authorList>
            <person name="Hensen N."/>
            <person name="Bonometti L."/>
            <person name="Westerberg I."/>
            <person name="Brannstrom I.O."/>
            <person name="Guillou S."/>
            <person name="Cros-Aarteil S."/>
            <person name="Calhoun S."/>
            <person name="Haridas S."/>
            <person name="Kuo A."/>
            <person name="Mondo S."/>
            <person name="Pangilinan J."/>
            <person name="Riley R."/>
            <person name="LaButti K."/>
            <person name="Andreopoulos B."/>
            <person name="Lipzen A."/>
            <person name="Chen C."/>
            <person name="Yan M."/>
            <person name="Daum C."/>
            <person name="Ng V."/>
            <person name="Clum A."/>
            <person name="Steindorff A."/>
            <person name="Ohm R.A."/>
            <person name="Martin F."/>
            <person name="Silar P."/>
            <person name="Natvig D.O."/>
            <person name="Lalanne C."/>
            <person name="Gautier V."/>
            <person name="Ament-Velasquez S.L."/>
            <person name="Kruys A."/>
            <person name="Hutchinson M.I."/>
            <person name="Powell A.J."/>
            <person name="Barry K."/>
            <person name="Miller A.N."/>
            <person name="Grigoriev I.V."/>
            <person name="Debuchy R."/>
            <person name="Gladieux P."/>
            <person name="Hiltunen Thoren M."/>
            <person name="Johannesson H."/>
        </authorList>
    </citation>
    <scope>NUCLEOTIDE SEQUENCE</scope>
    <source>
        <strain evidence="1">SMH4131-1</strain>
    </source>
</reference>
<comment type="caution">
    <text evidence="1">The sequence shown here is derived from an EMBL/GenBank/DDBJ whole genome shotgun (WGS) entry which is preliminary data.</text>
</comment>
<keyword evidence="2" id="KW-1185">Reference proteome</keyword>
<accession>A0AAE0MCW7</accession>
<gene>
    <name evidence="1" type="ORF">B0T19DRAFT_422884</name>
</gene>
<dbReference type="Proteomes" id="UP001286456">
    <property type="component" value="Unassembled WGS sequence"/>
</dbReference>
<evidence type="ECO:0000313" key="2">
    <source>
        <dbReference type="Proteomes" id="UP001286456"/>
    </source>
</evidence>
<dbReference type="EMBL" id="JAUEPO010000003">
    <property type="protein sequence ID" value="KAK3327812.1"/>
    <property type="molecule type" value="Genomic_DNA"/>
</dbReference>
<protein>
    <submittedName>
        <fullName evidence="1">Uncharacterized protein</fullName>
    </submittedName>
</protein>
<sequence length="151" mass="17338">MVTTHFIPWRGQHGTRLVSKQLPLSSKHIRCSTCHPRSVFVQLHRHSIPHFICEGLQSITLAGHSNGIYIMCDFEEFIFTCNHSIIRLKSYCHFARNDPNHQCFGVKKLRNVWDQGTECEKCRERRANQWNGQAQGYGYGGYGFQGGHSSS</sequence>
<reference evidence="1" key="2">
    <citation type="submission" date="2023-06" db="EMBL/GenBank/DDBJ databases">
        <authorList>
            <consortium name="Lawrence Berkeley National Laboratory"/>
            <person name="Haridas S."/>
            <person name="Hensen N."/>
            <person name="Bonometti L."/>
            <person name="Westerberg I."/>
            <person name="Brannstrom I.O."/>
            <person name="Guillou S."/>
            <person name="Cros-Aarteil S."/>
            <person name="Calhoun S."/>
            <person name="Kuo A."/>
            <person name="Mondo S."/>
            <person name="Pangilinan J."/>
            <person name="Riley R."/>
            <person name="Labutti K."/>
            <person name="Andreopoulos B."/>
            <person name="Lipzen A."/>
            <person name="Chen C."/>
            <person name="Yanf M."/>
            <person name="Daum C."/>
            <person name="Ng V."/>
            <person name="Clum A."/>
            <person name="Steindorff A."/>
            <person name="Ohm R."/>
            <person name="Martin F."/>
            <person name="Silar P."/>
            <person name="Natvig D."/>
            <person name="Lalanne C."/>
            <person name="Gautier V."/>
            <person name="Ament-Velasquez S.L."/>
            <person name="Kruys A."/>
            <person name="Hutchinson M.I."/>
            <person name="Powell A.J."/>
            <person name="Barry K."/>
            <person name="Miller A.N."/>
            <person name="Grigoriev I.V."/>
            <person name="Debuchy R."/>
            <person name="Gladieux P."/>
            <person name="Thoren M.H."/>
            <person name="Johannesson H."/>
        </authorList>
    </citation>
    <scope>NUCLEOTIDE SEQUENCE</scope>
    <source>
        <strain evidence="1">SMH4131-1</strain>
    </source>
</reference>
<proteinExistence type="predicted"/>